<keyword evidence="2" id="KW-0378">Hydrolase</keyword>
<dbReference type="GO" id="GO:0009313">
    <property type="term" value="P:oligosaccharide catabolic process"/>
    <property type="evidence" value="ECO:0007669"/>
    <property type="project" value="TreeGrafter"/>
</dbReference>
<organism evidence="5">
    <name type="scientific">Boseongicola sp. SB0664_bin_43</name>
    <dbReference type="NCBI Taxonomy" id="2604844"/>
    <lineage>
        <taxon>Bacteria</taxon>
        <taxon>Pseudomonadati</taxon>
        <taxon>Pseudomonadota</taxon>
        <taxon>Alphaproteobacteria</taxon>
        <taxon>Rhodobacterales</taxon>
        <taxon>Paracoccaceae</taxon>
        <taxon>Boseongicola</taxon>
    </lineage>
</organism>
<evidence type="ECO:0000256" key="2">
    <source>
        <dbReference type="ARBA" id="ARBA00022801"/>
    </source>
</evidence>
<dbReference type="InterPro" id="IPR006047">
    <property type="entry name" value="GH13_cat_dom"/>
</dbReference>
<dbReference type="SUPFAM" id="SSF51445">
    <property type="entry name" value="(Trans)glycosidases"/>
    <property type="match status" value="1"/>
</dbReference>
<proteinExistence type="inferred from homology"/>
<dbReference type="GO" id="GO:0004556">
    <property type="term" value="F:alpha-amylase activity"/>
    <property type="evidence" value="ECO:0007669"/>
    <property type="project" value="TreeGrafter"/>
</dbReference>
<dbReference type="PANTHER" id="PTHR10357:SF179">
    <property type="entry name" value="NEUTRAL AND BASIC AMINO ACID TRANSPORT PROTEIN RBAT"/>
    <property type="match status" value="1"/>
</dbReference>
<name>A0A6B0XZX5_9RHOB</name>
<dbReference type="InterPro" id="IPR045857">
    <property type="entry name" value="O16G_dom_2"/>
</dbReference>
<comment type="caution">
    <text evidence="5">The sequence shown here is derived from an EMBL/GenBank/DDBJ whole genome shotgun (WGS) entry which is preliminary data.</text>
</comment>
<evidence type="ECO:0000256" key="3">
    <source>
        <dbReference type="ARBA" id="ARBA00023295"/>
    </source>
</evidence>
<accession>A0A6B0XZX5</accession>
<dbReference type="Pfam" id="PF00128">
    <property type="entry name" value="Alpha-amylase"/>
    <property type="match status" value="1"/>
</dbReference>
<dbReference type="SMART" id="SM00642">
    <property type="entry name" value="Aamy"/>
    <property type="match status" value="1"/>
</dbReference>
<dbReference type="Gene3D" id="2.60.40.1180">
    <property type="entry name" value="Golgi alpha-mannosidase II"/>
    <property type="match status" value="1"/>
</dbReference>
<dbReference type="InterPro" id="IPR013780">
    <property type="entry name" value="Glyco_hydro_b"/>
</dbReference>
<evidence type="ECO:0000256" key="1">
    <source>
        <dbReference type="ARBA" id="ARBA00008061"/>
    </source>
</evidence>
<dbReference type="InterPro" id="IPR017853">
    <property type="entry name" value="GH"/>
</dbReference>
<comment type="similarity">
    <text evidence="1">Belongs to the glycosyl hydrolase 13 family.</text>
</comment>
<evidence type="ECO:0000259" key="4">
    <source>
        <dbReference type="SMART" id="SM00642"/>
    </source>
</evidence>
<dbReference type="AlphaFoldDB" id="A0A6B0XZX5"/>
<dbReference type="Gene3D" id="3.90.400.10">
    <property type="entry name" value="Oligo-1,6-glucosidase, Domain 2"/>
    <property type="match status" value="1"/>
</dbReference>
<reference evidence="5" key="1">
    <citation type="submission" date="2019-09" db="EMBL/GenBank/DDBJ databases">
        <title>Characterisation of the sponge microbiome using genome-centric metagenomics.</title>
        <authorList>
            <person name="Engelberts J.P."/>
            <person name="Robbins S.J."/>
            <person name="De Goeij J.M."/>
            <person name="Aranda M."/>
            <person name="Bell S.C."/>
            <person name="Webster N.S."/>
        </authorList>
    </citation>
    <scope>NUCLEOTIDE SEQUENCE</scope>
    <source>
        <strain evidence="5">SB0664_bin_43</strain>
    </source>
</reference>
<gene>
    <name evidence="5" type="ORF">F4Y60_09435</name>
</gene>
<dbReference type="EMBL" id="VXRY01000375">
    <property type="protein sequence ID" value="MXY34294.1"/>
    <property type="molecule type" value="Genomic_DNA"/>
</dbReference>
<dbReference type="FunFam" id="3.90.400.10:FF:000002">
    <property type="entry name" value="Sucrose isomerase"/>
    <property type="match status" value="1"/>
</dbReference>
<protein>
    <submittedName>
        <fullName evidence="5">Alpha-glucosidase</fullName>
    </submittedName>
</protein>
<dbReference type="PANTHER" id="PTHR10357">
    <property type="entry name" value="ALPHA-AMYLASE FAMILY MEMBER"/>
    <property type="match status" value="1"/>
</dbReference>
<dbReference type="Gene3D" id="3.20.20.80">
    <property type="entry name" value="Glycosidases"/>
    <property type="match status" value="1"/>
</dbReference>
<evidence type="ECO:0000313" key="5">
    <source>
        <dbReference type="EMBL" id="MXY34294.1"/>
    </source>
</evidence>
<dbReference type="CDD" id="cd11330">
    <property type="entry name" value="AmyAc_OligoGlu"/>
    <property type="match status" value="1"/>
</dbReference>
<sequence length="549" mass="62664">MSLAEAIPAETPGVLASNPDWWRGAVIYQVYPRSFQDTNGDGIGDLPGVTERLPYIASIGVDAIWISPFFTSPMLDYGYDVSDYRDVDPMFGTLEDFDTLVERAHQLDLRIMIDLVLSHTSSQHPWFQESRTDRTNSKADWYVWADPKPDGTPPNNWLSVFGGPAWQWDGARMQYYMHNFLREQPDLNFHNMDVQDALLDVARFWLQRGVDGFRLDTVNFYAHDPELKDNPPLSNVEVTGMTAPSVNPYSFQSHVNDKSRPENIEFLKRLRAVMDEFQDITTVGEVGDDQRGLEIQAEYTQGRDRLHMCYGFEFLSSCYPTGARIAEVLERFQRIARDSWACWAFSNHDVVRHTTRWSLSPEAHRAYLAVLLSLRGSVCLYQGEELGLHEADVDFEDLHDPYGIRFWPAFKGRDGCRTPMVWLANGRHGGFSDAKPWLPVAEEHVSRAVDAQERDPDSMLNFYRRMIAYRASRPALVKGTFDVVEADEGFLSAIRTCGRKRLFTAFNLSGLPREVVLPAGAWTTDHDAPFDANHDTILQPWQATFKEAN</sequence>
<keyword evidence="3" id="KW-0326">Glycosidase</keyword>
<feature type="domain" description="Glycosyl hydrolase family 13 catalytic" evidence="4">
    <location>
        <begin position="29"/>
        <end position="417"/>
    </location>
</feature>